<evidence type="ECO:0000256" key="1">
    <source>
        <dbReference type="ARBA" id="ARBA00012417"/>
    </source>
</evidence>
<dbReference type="Proteomes" id="UP000307000">
    <property type="component" value="Chromosome"/>
</dbReference>
<evidence type="ECO:0000256" key="3">
    <source>
        <dbReference type="ARBA" id="ARBA00049244"/>
    </source>
</evidence>
<dbReference type="KEGG" id="gcr:GcLGCM259_2234"/>
<name>A0A5B7WXU6_9MICC</name>
<dbReference type="GO" id="GO:0006302">
    <property type="term" value="P:double-strand break repair"/>
    <property type="evidence" value="ECO:0007669"/>
    <property type="project" value="TreeGrafter"/>
</dbReference>
<dbReference type="InterPro" id="IPR043502">
    <property type="entry name" value="DNA/RNA_pol_sf"/>
</dbReference>
<dbReference type="NCBIfam" id="NF011538">
    <property type="entry name" value="PRK14975.1-1"/>
    <property type="match status" value="1"/>
</dbReference>
<keyword evidence="6" id="KW-1185">Reference proteome</keyword>
<evidence type="ECO:0000259" key="4">
    <source>
        <dbReference type="SMART" id="SM00482"/>
    </source>
</evidence>
<evidence type="ECO:0000313" key="5">
    <source>
        <dbReference type="EMBL" id="QCY47943.1"/>
    </source>
</evidence>
<keyword evidence="5" id="KW-0540">Nuclease</keyword>
<dbReference type="InterPro" id="IPR001098">
    <property type="entry name" value="DNA-dir_DNA_pol_A_palm_dom"/>
</dbReference>
<gene>
    <name evidence="5" type="ORF">GcLGCM259_2234</name>
</gene>
<comment type="catalytic activity">
    <reaction evidence="3">
        <text>DNA(n) + a 2'-deoxyribonucleoside 5'-triphosphate = DNA(n+1) + diphosphate</text>
        <dbReference type="Rhea" id="RHEA:22508"/>
        <dbReference type="Rhea" id="RHEA-COMP:17339"/>
        <dbReference type="Rhea" id="RHEA-COMP:17340"/>
        <dbReference type="ChEBI" id="CHEBI:33019"/>
        <dbReference type="ChEBI" id="CHEBI:61560"/>
        <dbReference type="ChEBI" id="CHEBI:173112"/>
        <dbReference type="EC" id="2.7.7.7"/>
    </reaction>
</comment>
<evidence type="ECO:0000313" key="6">
    <source>
        <dbReference type="Proteomes" id="UP000307000"/>
    </source>
</evidence>
<evidence type="ECO:0000256" key="2">
    <source>
        <dbReference type="ARBA" id="ARBA00022705"/>
    </source>
</evidence>
<dbReference type="GO" id="GO:0006261">
    <property type="term" value="P:DNA-templated DNA replication"/>
    <property type="evidence" value="ECO:0007669"/>
    <property type="project" value="InterPro"/>
</dbReference>
<dbReference type="GO" id="GO:0004527">
    <property type="term" value="F:exonuclease activity"/>
    <property type="evidence" value="ECO:0007669"/>
    <property type="project" value="UniProtKB-KW"/>
</dbReference>
<protein>
    <recommendedName>
        <fullName evidence="1">DNA-directed DNA polymerase</fullName>
        <ecNumber evidence="1">2.7.7.7</ecNumber>
    </recommendedName>
</protein>
<dbReference type="EMBL" id="CP034412">
    <property type="protein sequence ID" value="QCY47943.1"/>
    <property type="molecule type" value="Genomic_DNA"/>
</dbReference>
<sequence length="550" mass="59929">MPTLAFLATGTDEAFGVILLREEADGKQLAPPITVSRQDFAATVQRLEDQYSPRWVISRTANWMPALLEADVHLAKAHVLDLAQRILHRSPFVSQRLPDVELDERAARPAQPGQDTLFAEPSQGEDLPGLEARYLQQRQALPNDAQQRHRLQLLLRAESIGAVIAAEMEHAGLAWDANAHRALLREQLGARVPEGMREPKLAELAIELGQALHSPGLNPDSPQELLRALQRAGYPVGSVRAWELEQHRDPVINLVLHYKHLSRLASTHGDAWLDQWVRDARFHPHYVLGTVASGRWAATGGGALQLPHDIRQVITAPAGQVFVVADGRQLEPRILAAISGDAALQQAGQDADLYQAFVDVGVAASRADAKLGMLSAIYGGSSAMAAGVVSALERNFPRAMEYVSQAARAGEQGQGVHSWLGRGCPPASEEWVNAQRHTADAAAQAAADAAARSRGRFTRNFVVQSTAAEWALVWMAHTRHLIYSAGLHTRCRQVFFVHDELVFETEEALAEGLAHAIRQGARQAGQTLFGQHSPDFPVSVATVKSYADAK</sequence>
<accession>A0A5B7WXU6</accession>
<dbReference type="Gene3D" id="1.10.150.20">
    <property type="entry name" value="5' to 3' exonuclease, C-terminal subdomain"/>
    <property type="match status" value="1"/>
</dbReference>
<feature type="domain" description="DNA-directed DNA polymerase family A palm" evidence="4">
    <location>
        <begin position="307"/>
        <end position="509"/>
    </location>
</feature>
<dbReference type="SMART" id="SM00482">
    <property type="entry name" value="POLAc"/>
    <property type="match status" value="1"/>
</dbReference>
<organism evidence="5 6">
    <name type="scientific">Glutamicibacter creatinolyticus</name>
    <dbReference type="NCBI Taxonomy" id="162496"/>
    <lineage>
        <taxon>Bacteria</taxon>
        <taxon>Bacillati</taxon>
        <taxon>Actinomycetota</taxon>
        <taxon>Actinomycetes</taxon>
        <taxon>Micrococcales</taxon>
        <taxon>Micrococcaceae</taxon>
        <taxon>Glutamicibacter</taxon>
    </lineage>
</organism>
<dbReference type="RefSeq" id="WP_138926668.1">
    <property type="nucleotide sequence ID" value="NZ_CP034412.1"/>
</dbReference>
<dbReference type="GO" id="GO:0003677">
    <property type="term" value="F:DNA binding"/>
    <property type="evidence" value="ECO:0007669"/>
    <property type="project" value="InterPro"/>
</dbReference>
<dbReference type="PANTHER" id="PTHR10133">
    <property type="entry name" value="DNA POLYMERASE I"/>
    <property type="match status" value="1"/>
</dbReference>
<dbReference type="SUPFAM" id="SSF56672">
    <property type="entry name" value="DNA/RNA polymerases"/>
    <property type="match status" value="1"/>
</dbReference>
<keyword evidence="5" id="KW-0378">Hydrolase</keyword>
<dbReference type="GO" id="GO:0003887">
    <property type="term" value="F:DNA-directed DNA polymerase activity"/>
    <property type="evidence" value="ECO:0007669"/>
    <property type="project" value="UniProtKB-EC"/>
</dbReference>
<dbReference type="Pfam" id="PF00476">
    <property type="entry name" value="DNA_pol_A"/>
    <property type="match status" value="1"/>
</dbReference>
<keyword evidence="5" id="KW-0269">Exonuclease</keyword>
<dbReference type="Gene3D" id="3.30.70.370">
    <property type="match status" value="1"/>
</dbReference>
<keyword evidence="2" id="KW-0235">DNA replication</keyword>
<reference evidence="5 6" key="1">
    <citation type="submission" date="2018-12" db="EMBL/GenBank/DDBJ databases">
        <title>Complete Genome Sequence of Glutamicibacter creatinolyticus strain LGCM259,isolated from an abscess of a 12-year-old mare in Italy.</title>
        <authorList>
            <person name="Santos R.G."/>
            <person name="Silva A.L."/>
            <person name="Seyffert N."/>
            <person name="Castro T.L.P."/>
            <person name="Attili A.R."/>
            <person name="Rifici C."/>
            <person name="Mazzullo G."/>
            <person name="Brenig B."/>
            <person name="Venanzi F."/>
            <person name="Azevedo V."/>
        </authorList>
    </citation>
    <scope>NUCLEOTIDE SEQUENCE [LARGE SCALE GENOMIC DNA]</scope>
    <source>
        <strain evidence="5 6">LGCM 259</strain>
    </source>
</reference>
<dbReference type="PANTHER" id="PTHR10133:SF27">
    <property type="entry name" value="DNA POLYMERASE NU"/>
    <property type="match status" value="1"/>
</dbReference>
<dbReference type="AlphaFoldDB" id="A0A5B7WXU6"/>
<proteinExistence type="predicted"/>
<dbReference type="EC" id="2.7.7.7" evidence="1"/>
<dbReference type="InterPro" id="IPR002298">
    <property type="entry name" value="DNA_polymerase_A"/>
</dbReference>